<dbReference type="Proteomes" id="UP000246569">
    <property type="component" value="Unassembled WGS sequence"/>
</dbReference>
<keyword evidence="3" id="KW-1003">Cell membrane</keyword>
<dbReference type="InterPro" id="IPR036259">
    <property type="entry name" value="MFS_trans_sf"/>
</dbReference>
<evidence type="ECO:0000313" key="9">
    <source>
        <dbReference type="EMBL" id="PWV65682.1"/>
    </source>
</evidence>
<protein>
    <recommendedName>
        <fullName evidence="8">UPF0056 membrane protein</fullName>
    </recommendedName>
</protein>
<evidence type="ECO:0000256" key="6">
    <source>
        <dbReference type="ARBA" id="ARBA00022989"/>
    </source>
</evidence>
<evidence type="ECO:0000256" key="5">
    <source>
        <dbReference type="ARBA" id="ARBA00022692"/>
    </source>
</evidence>
<feature type="transmembrane region" description="Helical" evidence="8">
    <location>
        <begin position="66"/>
        <end position="85"/>
    </location>
</feature>
<keyword evidence="5 8" id="KW-0812">Transmembrane</keyword>
<evidence type="ECO:0000256" key="8">
    <source>
        <dbReference type="RuleBase" id="RU362048"/>
    </source>
</evidence>
<keyword evidence="4" id="KW-0997">Cell inner membrane</keyword>
<dbReference type="NCBIfam" id="NF008228">
    <property type="entry name" value="PRK10995.1"/>
    <property type="match status" value="1"/>
</dbReference>
<organism evidence="9 10">
    <name type="scientific">Plasticicumulans acidivorans</name>
    <dbReference type="NCBI Taxonomy" id="886464"/>
    <lineage>
        <taxon>Bacteria</taxon>
        <taxon>Pseudomonadati</taxon>
        <taxon>Pseudomonadota</taxon>
        <taxon>Gammaproteobacteria</taxon>
        <taxon>Candidatus Competibacteraceae</taxon>
        <taxon>Plasticicumulans</taxon>
    </lineage>
</organism>
<dbReference type="InterPro" id="IPR002771">
    <property type="entry name" value="Multi_antbiot-R_MarC"/>
</dbReference>
<feature type="transmembrane region" description="Helical" evidence="8">
    <location>
        <begin position="130"/>
        <end position="154"/>
    </location>
</feature>
<gene>
    <name evidence="9" type="ORF">C7443_101166</name>
</gene>
<accession>A0A317MZF9</accession>
<dbReference type="PANTHER" id="PTHR33508:SF2">
    <property type="entry name" value="UPF0056 INNER MEMBRANE PROTEIN MARC"/>
    <property type="match status" value="1"/>
</dbReference>
<evidence type="ECO:0000313" key="10">
    <source>
        <dbReference type="Proteomes" id="UP000246569"/>
    </source>
</evidence>
<keyword evidence="10" id="KW-1185">Reference proteome</keyword>
<keyword evidence="6 8" id="KW-1133">Transmembrane helix</keyword>
<evidence type="ECO:0000256" key="3">
    <source>
        <dbReference type="ARBA" id="ARBA00022475"/>
    </source>
</evidence>
<feature type="transmembrane region" description="Helical" evidence="8">
    <location>
        <begin position="20"/>
        <end position="45"/>
    </location>
</feature>
<evidence type="ECO:0000256" key="7">
    <source>
        <dbReference type="ARBA" id="ARBA00023136"/>
    </source>
</evidence>
<evidence type="ECO:0000256" key="4">
    <source>
        <dbReference type="ARBA" id="ARBA00022519"/>
    </source>
</evidence>
<reference evidence="9 10" key="1">
    <citation type="submission" date="2018-05" db="EMBL/GenBank/DDBJ databases">
        <title>Genomic Encyclopedia of Type Strains, Phase IV (KMG-IV): sequencing the most valuable type-strain genomes for metagenomic binning, comparative biology and taxonomic classification.</title>
        <authorList>
            <person name="Goeker M."/>
        </authorList>
    </citation>
    <scope>NUCLEOTIDE SEQUENCE [LARGE SCALE GENOMIC DNA]</scope>
    <source>
        <strain evidence="9 10">DSM 23606</strain>
    </source>
</reference>
<feature type="transmembrane region" description="Helical" evidence="8">
    <location>
        <begin position="91"/>
        <end position="109"/>
    </location>
</feature>
<dbReference type="SUPFAM" id="SSF103473">
    <property type="entry name" value="MFS general substrate transporter"/>
    <property type="match status" value="1"/>
</dbReference>
<keyword evidence="7 8" id="KW-0472">Membrane</keyword>
<dbReference type="AlphaFoldDB" id="A0A317MZF9"/>
<feature type="transmembrane region" description="Helical" evidence="8">
    <location>
        <begin position="208"/>
        <end position="231"/>
    </location>
</feature>
<comment type="caution">
    <text evidence="9">The sequence shown here is derived from an EMBL/GenBank/DDBJ whole genome shotgun (WGS) entry which is preliminary data.</text>
</comment>
<dbReference type="EMBL" id="QGTJ01000001">
    <property type="protein sequence ID" value="PWV65682.1"/>
    <property type="molecule type" value="Genomic_DNA"/>
</dbReference>
<proteinExistence type="inferred from homology"/>
<evidence type="ECO:0000256" key="1">
    <source>
        <dbReference type="ARBA" id="ARBA00004429"/>
    </source>
</evidence>
<comment type="subcellular location">
    <subcellularLocation>
        <location evidence="1">Cell inner membrane</location>
        <topology evidence="1">Multi-pass membrane protein</topology>
    </subcellularLocation>
    <subcellularLocation>
        <location evidence="8">Cell membrane</location>
        <topology evidence="8">Multi-pass membrane protein</topology>
    </subcellularLocation>
</comment>
<dbReference type="Pfam" id="PF01914">
    <property type="entry name" value="MarC"/>
    <property type="match status" value="1"/>
</dbReference>
<sequence>MARTFPARALPMNLPPLSDLLTHYLLGVSSLLAITNPFSTIPLLLTLTSGMTERQRRQQATRAARNATIIMLIALFIGGLILEFFSISIAALRIAGGLIVAFLGFRMLFPQPAVKSDGVGESVAERRHDYSLIPLALPSMAGAGSLALVMSYSTTIAELDHPTLKLIGYALAVAGISTVGLIAALVLRAGSRIANRLGSNGLDALARVMGLLMVCIGVQFIGNGIIEFFHIQR</sequence>
<dbReference type="OrthoDB" id="21094at2"/>
<feature type="transmembrane region" description="Helical" evidence="8">
    <location>
        <begin position="166"/>
        <end position="187"/>
    </location>
</feature>
<name>A0A317MZF9_9GAMM</name>
<dbReference type="GO" id="GO:0005886">
    <property type="term" value="C:plasma membrane"/>
    <property type="evidence" value="ECO:0007669"/>
    <property type="project" value="UniProtKB-SubCell"/>
</dbReference>
<dbReference type="NCBIfam" id="TIGR00427">
    <property type="entry name" value="NAAT family transporter"/>
    <property type="match status" value="1"/>
</dbReference>
<dbReference type="PANTHER" id="PTHR33508">
    <property type="entry name" value="UPF0056 MEMBRANE PROTEIN YHCE"/>
    <property type="match status" value="1"/>
</dbReference>
<comment type="similarity">
    <text evidence="2 8">Belongs to the UPF0056 (MarC) family.</text>
</comment>
<evidence type="ECO:0000256" key="2">
    <source>
        <dbReference type="ARBA" id="ARBA00009784"/>
    </source>
</evidence>